<proteinExistence type="predicted"/>
<dbReference type="AlphaFoldDB" id="A0A426QH67"/>
<sequence length="78" mass="8127">MHYSPLQAPVRIVCISAINSEDGTMKISETIAASLLASALMFTLAGCEQQGPLEEAGEAVDDKVEDAGDAIEDTTDGN</sequence>
<keyword evidence="3" id="KW-1185">Reference proteome</keyword>
<evidence type="ECO:0000256" key="1">
    <source>
        <dbReference type="SAM" id="MobiDB-lite"/>
    </source>
</evidence>
<accession>A0A426QH67</accession>
<comment type="caution">
    <text evidence="2">The sequence shown here is derived from an EMBL/GenBank/DDBJ whole genome shotgun (WGS) entry which is preliminary data.</text>
</comment>
<protein>
    <submittedName>
        <fullName evidence="2">Uncharacterized protein</fullName>
    </submittedName>
</protein>
<gene>
    <name evidence="2" type="ORF">D6C00_03210</name>
</gene>
<feature type="compositionally biased region" description="Acidic residues" evidence="1">
    <location>
        <begin position="67"/>
        <end position="78"/>
    </location>
</feature>
<organism evidence="2 3">
    <name type="scientific">Thiohalobacter thiocyanaticus</name>
    <dbReference type="NCBI Taxonomy" id="585455"/>
    <lineage>
        <taxon>Bacteria</taxon>
        <taxon>Pseudomonadati</taxon>
        <taxon>Pseudomonadota</taxon>
        <taxon>Gammaproteobacteria</taxon>
        <taxon>Thiohalobacterales</taxon>
        <taxon>Thiohalobacteraceae</taxon>
        <taxon>Thiohalobacter</taxon>
    </lineage>
</organism>
<dbReference type="EMBL" id="QZMU01000001">
    <property type="protein sequence ID" value="RRQ21066.1"/>
    <property type="molecule type" value="Genomic_DNA"/>
</dbReference>
<name>A0A426QH67_9GAMM</name>
<evidence type="ECO:0000313" key="3">
    <source>
        <dbReference type="Proteomes" id="UP000287798"/>
    </source>
</evidence>
<reference evidence="2 3" key="1">
    <citation type="journal article" date="2010" name="Int. J. Syst. Evol. Microbiol.">
        <title>Thiohalobacter thiocyanaticus gen. nov., sp. nov., a moderately halophilic, sulfur-oxidizing gammaproteobacterium from hypersaline lakes, that utilizes thiocyanate.</title>
        <authorList>
            <person name="Sorokin D.Y."/>
            <person name="Kovaleva O.L."/>
            <person name="Tourova T.P."/>
            <person name="Muyzer G."/>
        </authorList>
    </citation>
    <scope>NUCLEOTIDE SEQUENCE [LARGE SCALE GENOMIC DNA]</scope>
    <source>
        <strain evidence="2 3">Hrh1</strain>
    </source>
</reference>
<feature type="region of interest" description="Disordered" evidence="1">
    <location>
        <begin position="53"/>
        <end position="78"/>
    </location>
</feature>
<dbReference type="Proteomes" id="UP000287798">
    <property type="component" value="Unassembled WGS sequence"/>
</dbReference>
<evidence type="ECO:0000313" key="2">
    <source>
        <dbReference type="EMBL" id="RRQ21066.1"/>
    </source>
</evidence>